<reference evidence="4 5" key="1">
    <citation type="submission" date="2018-08" db="EMBL/GenBank/DDBJ databases">
        <title>A genome reference for cultivated species of the human gut microbiota.</title>
        <authorList>
            <person name="Zou Y."/>
            <person name="Xue W."/>
            <person name="Luo G."/>
        </authorList>
    </citation>
    <scope>NUCLEOTIDE SEQUENCE [LARGE SCALE GENOMIC DNA]</scope>
    <source>
        <strain evidence="4 5">AM21-18</strain>
    </source>
</reference>
<dbReference type="Pfam" id="PF24963">
    <property type="entry name" value="DUF7768"/>
    <property type="match status" value="1"/>
</dbReference>
<dbReference type="RefSeq" id="WP_117636809.1">
    <property type="nucleotide sequence ID" value="NZ_BAABXJ010000001.1"/>
</dbReference>
<reference evidence="2" key="4">
    <citation type="submission" date="2022-12" db="EMBL/GenBank/DDBJ databases">
        <title>Genome of R. gnavus strain RSHDN_120.</title>
        <authorList>
            <person name="Abdugheni R."/>
        </authorList>
    </citation>
    <scope>NUCLEOTIDE SEQUENCE</scope>
    <source>
        <strain evidence="2">RSHDN_120</strain>
    </source>
</reference>
<proteinExistence type="predicted"/>
<dbReference type="EMBL" id="JAPZEG010000009">
    <property type="protein sequence ID" value="MDE1203637.1"/>
    <property type="molecule type" value="Genomic_DNA"/>
</dbReference>
<dbReference type="AlphaFoldDB" id="A0A3E4K310"/>
<sequence>MDRAFAYVSCSEEDSRVKVQKYCRKIYELGYIPICPRFGFVPFLDESNAEDQQGLAQMSMLLLKRCRMVVVCGSEVTDNMNTEISTADRLHIICTTLEGLIQIKETK</sequence>
<evidence type="ECO:0000259" key="1">
    <source>
        <dbReference type="Pfam" id="PF24963"/>
    </source>
</evidence>
<dbReference type="EMBL" id="JAAIRM010000036">
    <property type="protein sequence ID" value="NSI20604.1"/>
    <property type="molecule type" value="Genomic_DNA"/>
</dbReference>
<evidence type="ECO:0000313" key="3">
    <source>
        <dbReference type="EMBL" id="NSI20604.1"/>
    </source>
</evidence>
<dbReference type="EMBL" id="QRIS01000005">
    <property type="protein sequence ID" value="RHG87252.1"/>
    <property type="molecule type" value="Genomic_DNA"/>
</dbReference>
<dbReference type="Proteomes" id="UP000283981">
    <property type="component" value="Unassembled WGS sequence"/>
</dbReference>
<dbReference type="Proteomes" id="UP001149331">
    <property type="component" value="Unassembled WGS sequence"/>
</dbReference>
<dbReference type="Proteomes" id="UP001296643">
    <property type="component" value="Unassembled WGS sequence"/>
</dbReference>
<dbReference type="InterPro" id="IPR056670">
    <property type="entry name" value="DUF7768"/>
</dbReference>
<accession>A0A3E4K310</accession>
<name>A0A3E4K310_MEDGN</name>
<reference evidence="3" key="2">
    <citation type="journal article" date="2020" name="Cell Host Microbe">
        <title>Functional and Genomic Variation between Human-Derived Isolates of Lachnospiraceae Reveals Inter- and Intra-Species Diversity.</title>
        <authorList>
            <person name="Sorbara M.T."/>
            <person name="Littmann E.R."/>
            <person name="Fontana E."/>
            <person name="Moody T.U."/>
            <person name="Kohout C.E."/>
            <person name="Gjonbalaj M."/>
            <person name="Eaton V."/>
            <person name="Seok R."/>
            <person name="Leiner I.M."/>
            <person name="Pamer E.G."/>
        </authorList>
    </citation>
    <scope>NUCLEOTIDE SEQUENCE</scope>
    <source>
        <strain evidence="3">MSK.22.53</strain>
    </source>
</reference>
<reference evidence="3" key="3">
    <citation type="submission" date="2020-02" db="EMBL/GenBank/DDBJ databases">
        <authorList>
            <person name="Littmann E."/>
            <person name="Sorbara M."/>
        </authorList>
    </citation>
    <scope>NUCLEOTIDE SEQUENCE</scope>
    <source>
        <strain evidence="3">MSK.22.53</strain>
    </source>
</reference>
<comment type="caution">
    <text evidence="4">The sequence shown here is derived from an EMBL/GenBank/DDBJ whole genome shotgun (WGS) entry which is preliminary data.</text>
</comment>
<protein>
    <recommendedName>
        <fullName evidence="1">DUF7768 domain-containing protein</fullName>
    </recommendedName>
</protein>
<organism evidence="4 5">
    <name type="scientific">Mediterraneibacter gnavus</name>
    <name type="common">Ruminococcus gnavus</name>
    <dbReference type="NCBI Taxonomy" id="33038"/>
    <lineage>
        <taxon>Bacteria</taxon>
        <taxon>Bacillati</taxon>
        <taxon>Bacillota</taxon>
        <taxon>Clostridia</taxon>
        <taxon>Lachnospirales</taxon>
        <taxon>Lachnospiraceae</taxon>
        <taxon>Mediterraneibacter</taxon>
    </lineage>
</organism>
<feature type="domain" description="DUF7768" evidence="1">
    <location>
        <begin position="17"/>
        <end position="93"/>
    </location>
</feature>
<evidence type="ECO:0000313" key="4">
    <source>
        <dbReference type="EMBL" id="RHG87252.1"/>
    </source>
</evidence>
<evidence type="ECO:0000313" key="2">
    <source>
        <dbReference type="EMBL" id="MDE1203637.1"/>
    </source>
</evidence>
<evidence type="ECO:0000313" key="5">
    <source>
        <dbReference type="Proteomes" id="UP000283981"/>
    </source>
</evidence>
<gene>
    <name evidence="4" type="ORF">DW243_03850</name>
    <name evidence="3" type="ORF">G4958_14930</name>
    <name evidence="2" type="ORF">O4N78_08665</name>
</gene>